<evidence type="ECO:0000256" key="3">
    <source>
        <dbReference type="ARBA" id="ARBA00010646"/>
    </source>
</evidence>
<evidence type="ECO:0000256" key="11">
    <source>
        <dbReference type="ARBA" id="ARBA00055588"/>
    </source>
</evidence>
<sequence>MNTARDHSMGSTIAANEPAAEGSRSQARTFSATGFPPGVPGLDVSGWQVLNASDWAAIAANGARFAYVKATESTDYVSSQFAEQYTDSFNAGLLHGAYHFATPNTSSGAAQANWFLDHGGQGTADGRTMPPLLDIEYNPYGATCYGLSPAAMVSWIYDFSQTVQARTGRQPAIYSTTNWWKLCTGNSAAFAANPLFIARYPNNISDGAGALPAGWSSYTLWQFASRGVFPGDQDVFNGSERDLQSFGLTSSLVRTVNNASVYLVSGANKYPVTNTSTLSTFSVLGQVGYVPQSYLDQFATQHAAGPIIRGQDGSIYFADSGIRLPFASCGLVSDYGGSCDPSGYVQLTATQTAAFALGPAVTPLMTSAGGPLFYVTGGKKHEVLDKVSLAQAGLTGSANSLSATALSFLAFGAPVVRDNVYAMTAGSSTGVLLIGGSASPIDPSAASLVGLPQLAVGTLQPASVAQLTAGTRFTGAFRSAADSSVTVISSNGLRPWAAGVGGASFTAVTAPAAAASAYSVTQPIQVGSAIMSPAGGTVYLVMPDDIRPVGSWDSLVALAGGGTPTIAVVPQSIIASLPSGPVALDPATLVRSPGNATVYLVNGVTSKIPFSTFDPATEAGFTKFSFTSDARLNAYPTSPDLLSFGLQCGSQRYVSAGGSVHALSSTTSSLYPLAFAPLDAFTCAIVPKGIDATAFVRTPDGSIYFLSGGKKHPITSLERFVQLSQGQPYLDVVNAFAAAIPTGAPA</sequence>
<evidence type="ECO:0000256" key="9">
    <source>
        <dbReference type="ARBA" id="ARBA00023157"/>
    </source>
</evidence>
<dbReference type="Pfam" id="PF01183">
    <property type="entry name" value="Glyco_hydro_25"/>
    <property type="match status" value="1"/>
</dbReference>
<dbReference type="PATRIC" id="fig|1389489.3.peg.498"/>
<gene>
    <name evidence="13" type="ORF">O159_05150</name>
</gene>
<feature type="region of interest" description="Disordered" evidence="12">
    <location>
        <begin position="1"/>
        <end position="34"/>
    </location>
</feature>
<dbReference type="GO" id="GO:0003796">
    <property type="term" value="F:lysozyme activity"/>
    <property type="evidence" value="ECO:0007669"/>
    <property type="project" value="UniProtKB-EC"/>
</dbReference>
<dbReference type="eggNOG" id="COG3757">
    <property type="taxonomic scope" value="Bacteria"/>
</dbReference>
<dbReference type="EC" id="3.2.1.17" evidence="4"/>
<evidence type="ECO:0000256" key="10">
    <source>
        <dbReference type="ARBA" id="ARBA00023295"/>
    </source>
</evidence>
<dbReference type="GO" id="GO:0009253">
    <property type="term" value="P:peptidoglycan catabolic process"/>
    <property type="evidence" value="ECO:0007669"/>
    <property type="project" value="InterPro"/>
</dbReference>
<dbReference type="GO" id="GO:0042742">
    <property type="term" value="P:defense response to bacterium"/>
    <property type="evidence" value="ECO:0007669"/>
    <property type="project" value="UniProtKB-KW"/>
</dbReference>
<dbReference type="Gene3D" id="3.20.20.80">
    <property type="entry name" value="Glycosidases"/>
    <property type="match status" value="1"/>
</dbReference>
<dbReference type="STRING" id="1389489.O159_05150"/>
<keyword evidence="14" id="KW-1185">Reference proteome</keyword>
<evidence type="ECO:0000256" key="6">
    <source>
        <dbReference type="ARBA" id="ARBA00022529"/>
    </source>
</evidence>
<comment type="subcellular location">
    <subcellularLocation>
        <location evidence="2">Secreted</location>
    </subcellularLocation>
</comment>
<comment type="similarity">
    <text evidence="3">Belongs to the glycosyl hydrolase 25 family.</text>
</comment>
<evidence type="ECO:0000313" key="14">
    <source>
        <dbReference type="Proteomes" id="UP000016743"/>
    </source>
</evidence>
<dbReference type="GO" id="GO:0016998">
    <property type="term" value="P:cell wall macromolecule catabolic process"/>
    <property type="evidence" value="ECO:0007669"/>
    <property type="project" value="InterPro"/>
</dbReference>
<protein>
    <recommendedName>
        <fullName evidence="4">lysozyme</fullName>
        <ecNumber evidence="4">3.2.1.17</ecNumber>
    </recommendedName>
</protein>
<keyword evidence="5" id="KW-0964">Secreted</keyword>
<feature type="compositionally biased region" description="Polar residues" evidence="12">
    <location>
        <begin position="23"/>
        <end position="32"/>
    </location>
</feature>
<dbReference type="AlphaFoldDB" id="U3P317"/>
<keyword evidence="10" id="KW-0326">Glycosidase</keyword>
<dbReference type="GO" id="GO:0016052">
    <property type="term" value="P:carbohydrate catabolic process"/>
    <property type="evidence" value="ECO:0007669"/>
    <property type="project" value="TreeGrafter"/>
</dbReference>
<dbReference type="InterPro" id="IPR002053">
    <property type="entry name" value="Glyco_hydro_25"/>
</dbReference>
<dbReference type="GO" id="GO:0031640">
    <property type="term" value="P:killing of cells of another organism"/>
    <property type="evidence" value="ECO:0007669"/>
    <property type="project" value="UniProtKB-KW"/>
</dbReference>
<evidence type="ECO:0000256" key="4">
    <source>
        <dbReference type="ARBA" id="ARBA00012732"/>
    </source>
</evidence>
<dbReference type="KEGG" id="lxy:O159_05150"/>
<dbReference type="Proteomes" id="UP000016743">
    <property type="component" value="Chromosome"/>
</dbReference>
<evidence type="ECO:0000256" key="7">
    <source>
        <dbReference type="ARBA" id="ARBA00022638"/>
    </source>
</evidence>
<reference evidence="13 14" key="1">
    <citation type="journal article" date="2013" name="Genome Announc.">
        <title>Complete Genome Sequence of Leifsonia xyli subsp. cynodontis Strain DSM46306, a Gram-Positive Bacterial Pathogen of Grasses.</title>
        <authorList>
            <person name="Monteiro-Vitorello C.B."/>
            <person name="Zerillo M.M."/>
            <person name="Van Sluys M.A."/>
            <person name="Camargo L.E."/>
            <person name="Kitajima J.P."/>
        </authorList>
    </citation>
    <scope>NUCLEOTIDE SEQUENCE [LARGE SCALE GENOMIC DNA]</scope>
    <source>
        <strain evidence="13 14">DSM 46306</strain>
    </source>
</reference>
<accession>U3P317</accession>
<keyword evidence="9" id="KW-1015">Disulfide bond</keyword>
<evidence type="ECO:0000256" key="12">
    <source>
        <dbReference type="SAM" id="MobiDB-lite"/>
    </source>
</evidence>
<dbReference type="EMBL" id="CP006734">
    <property type="protein sequence ID" value="AGW40710.1"/>
    <property type="molecule type" value="Genomic_DNA"/>
</dbReference>
<evidence type="ECO:0000256" key="2">
    <source>
        <dbReference type="ARBA" id="ARBA00004613"/>
    </source>
</evidence>
<dbReference type="SMART" id="SM00641">
    <property type="entry name" value="Glyco_25"/>
    <property type="match status" value="1"/>
</dbReference>
<keyword evidence="7" id="KW-0081">Bacteriolytic enzyme</keyword>
<dbReference type="PANTHER" id="PTHR34135">
    <property type="entry name" value="LYSOZYME"/>
    <property type="match status" value="1"/>
</dbReference>
<keyword evidence="6" id="KW-0929">Antimicrobial</keyword>
<dbReference type="HOGENOM" id="CLU_376339_0_0_11"/>
<dbReference type="PANTHER" id="PTHR34135:SF2">
    <property type="entry name" value="LYSOZYME"/>
    <property type="match status" value="1"/>
</dbReference>
<evidence type="ECO:0000256" key="5">
    <source>
        <dbReference type="ARBA" id="ARBA00022525"/>
    </source>
</evidence>
<dbReference type="InterPro" id="IPR018077">
    <property type="entry name" value="Glyco_hydro_fam25_subgr"/>
</dbReference>
<evidence type="ECO:0000256" key="8">
    <source>
        <dbReference type="ARBA" id="ARBA00022801"/>
    </source>
</evidence>
<dbReference type="PROSITE" id="PS51904">
    <property type="entry name" value="GLYCOSYL_HYDROL_F25_2"/>
    <property type="match status" value="1"/>
</dbReference>
<comment type="function">
    <text evidence="11">This enzyme has both lysozyme (acetylmuramidase) and diacetylmuramidase activities.</text>
</comment>
<evidence type="ECO:0000313" key="13">
    <source>
        <dbReference type="EMBL" id="AGW40710.1"/>
    </source>
</evidence>
<evidence type="ECO:0000256" key="1">
    <source>
        <dbReference type="ARBA" id="ARBA00000632"/>
    </source>
</evidence>
<comment type="catalytic activity">
    <reaction evidence="1">
        <text>Hydrolysis of (1-&gt;4)-beta-linkages between N-acetylmuramic acid and N-acetyl-D-glucosamine residues in a peptidoglycan and between N-acetyl-D-glucosamine residues in chitodextrins.</text>
        <dbReference type="EC" id="3.2.1.17"/>
    </reaction>
</comment>
<keyword evidence="8" id="KW-0378">Hydrolase</keyword>
<proteinExistence type="inferred from homology"/>
<name>U3P317_LEIXC</name>
<dbReference type="InterPro" id="IPR017853">
    <property type="entry name" value="GH"/>
</dbReference>
<dbReference type="OrthoDB" id="287365at2"/>
<dbReference type="CDD" id="cd06412">
    <property type="entry name" value="GH25_CH-type"/>
    <property type="match status" value="1"/>
</dbReference>
<organism evidence="13 14">
    <name type="scientific">Leifsonia xyli subsp. cynodontis DSM 46306</name>
    <dbReference type="NCBI Taxonomy" id="1389489"/>
    <lineage>
        <taxon>Bacteria</taxon>
        <taxon>Bacillati</taxon>
        <taxon>Actinomycetota</taxon>
        <taxon>Actinomycetes</taxon>
        <taxon>Micrococcales</taxon>
        <taxon>Microbacteriaceae</taxon>
        <taxon>Leifsonia</taxon>
    </lineage>
</organism>
<dbReference type="SUPFAM" id="SSF51445">
    <property type="entry name" value="(Trans)glycosidases"/>
    <property type="match status" value="1"/>
</dbReference>
<dbReference type="GO" id="GO:0005576">
    <property type="term" value="C:extracellular region"/>
    <property type="evidence" value="ECO:0007669"/>
    <property type="project" value="UniProtKB-SubCell"/>
</dbReference>
<dbReference type="FunFam" id="3.20.20.80:FF:000060">
    <property type="entry name" value="Lysozyme M1"/>
    <property type="match status" value="1"/>
</dbReference>